<evidence type="ECO:0000256" key="1">
    <source>
        <dbReference type="SAM" id="Phobius"/>
    </source>
</evidence>
<dbReference type="AlphaFoldDB" id="A0A4P5NTB3"/>
<feature type="transmembrane region" description="Helical" evidence="1">
    <location>
        <begin position="104"/>
        <end position="129"/>
    </location>
</feature>
<dbReference type="RefSeq" id="WP_193557712.1">
    <property type="nucleotide sequence ID" value="NZ_BDLU01000063.1"/>
</dbReference>
<evidence type="ECO:0000313" key="2">
    <source>
        <dbReference type="EMBL" id="GCE84823.1"/>
    </source>
</evidence>
<gene>
    <name evidence="2" type="ORF">MSKU9_2964</name>
</gene>
<reference evidence="3" key="1">
    <citation type="submission" date="2017-01" db="EMBL/GenBank/DDBJ databases">
        <title>Komagataeibacter sp. MSKU9 whole genome sequencing project.</title>
        <authorList>
            <person name="Matsutani M."/>
            <person name="Naloka K."/>
            <person name="Theeragool G."/>
            <person name="Yakushi T."/>
            <person name="Matsushita K."/>
        </authorList>
    </citation>
    <scope>NUCLEOTIDE SEQUENCE [LARGE SCALE GENOMIC DNA]</scope>
    <source>
        <strain evidence="3">MSKU9</strain>
    </source>
</reference>
<keyword evidence="1" id="KW-0472">Membrane</keyword>
<accession>A0A4P5NTB3</accession>
<organism evidence="2 3">
    <name type="scientific">Komagataeibacter diospyri</name>
    <dbReference type="NCBI Taxonomy" id="1932662"/>
    <lineage>
        <taxon>Bacteria</taxon>
        <taxon>Pseudomonadati</taxon>
        <taxon>Pseudomonadota</taxon>
        <taxon>Alphaproteobacteria</taxon>
        <taxon>Acetobacterales</taxon>
        <taxon>Acetobacteraceae</taxon>
        <taxon>Komagataeibacter</taxon>
    </lineage>
</organism>
<keyword evidence="3" id="KW-1185">Reference proteome</keyword>
<accession>A0A4P5P2A7</accession>
<feature type="transmembrane region" description="Helical" evidence="1">
    <location>
        <begin position="51"/>
        <end position="69"/>
    </location>
</feature>
<keyword evidence="1" id="KW-1133">Transmembrane helix</keyword>
<proteinExistence type="predicted"/>
<dbReference type="Proteomes" id="UP000315095">
    <property type="component" value="Unassembled WGS sequence"/>
</dbReference>
<feature type="transmembrane region" description="Helical" evidence="1">
    <location>
        <begin position="75"/>
        <end position="92"/>
    </location>
</feature>
<protein>
    <submittedName>
        <fullName evidence="2">Uncharacterized protein</fullName>
    </submittedName>
</protein>
<sequence length="216" mass="23251">MSDRGISPEPNSPGLGMILKGMLLLGRGRAEGIAYFGNTRDSVLAALAPRLALWLVGGGLTIGTAPQAISGVKVLFALCLILLPAVVTHALARRWKREGLWLRYITAAWWTDWVTLFVGLAVALLMALASPKLLESATGAMILNGVEFGYSLWLTWYVARIGLLLRRGQAVVLVLAILGSLGLLSMAVGVLSPNQRAWHDFLYPLLVQQGQGSAHR</sequence>
<dbReference type="EMBL" id="BDLU01000063">
    <property type="protein sequence ID" value="GCE84823.1"/>
    <property type="molecule type" value="Genomic_DNA"/>
</dbReference>
<comment type="caution">
    <text evidence="2">The sequence shown here is derived from an EMBL/GenBank/DDBJ whole genome shotgun (WGS) entry which is preliminary data.</text>
</comment>
<feature type="transmembrane region" description="Helical" evidence="1">
    <location>
        <begin position="171"/>
        <end position="192"/>
    </location>
</feature>
<evidence type="ECO:0000313" key="3">
    <source>
        <dbReference type="Proteomes" id="UP000315095"/>
    </source>
</evidence>
<feature type="transmembrane region" description="Helical" evidence="1">
    <location>
        <begin position="141"/>
        <end position="159"/>
    </location>
</feature>
<keyword evidence="1" id="KW-0812">Transmembrane</keyword>
<name>A0A4P5NTB3_9PROT</name>